<evidence type="ECO:0000256" key="10">
    <source>
        <dbReference type="ARBA" id="ARBA00023310"/>
    </source>
</evidence>
<dbReference type="EMBL" id="JARGDL010000002">
    <property type="protein sequence ID" value="MDF1610919.1"/>
    <property type="molecule type" value="Genomic_DNA"/>
</dbReference>
<dbReference type="GO" id="GO:0045259">
    <property type="term" value="C:proton-transporting ATP synthase complex"/>
    <property type="evidence" value="ECO:0007669"/>
    <property type="project" value="UniProtKB-KW"/>
</dbReference>
<keyword evidence="10 15" id="KW-0066">ATP synthesis</keyword>
<comment type="function">
    <text evidence="12">Component of the F(0) channel, it forms part of the peripheral stalk, linking F(1) to F(0). The b'-subunit is a diverged and duplicated form of b found in plants and photosynthetic bacteria.</text>
</comment>
<evidence type="ECO:0000256" key="11">
    <source>
        <dbReference type="ARBA" id="ARBA00025198"/>
    </source>
</evidence>
<keyword evidence="6 15" id="KW-0375">Hydrogen ion transport</keyword>
<accession>A0AAE3NY50</accession>
<evidence type="ECO:0000256" key="4">
    <source>
        <dbReference type="ARBA" id="ARBA00022547"/>
    </source>
</evidence>
<keyword evidence="3 15" id="KW-1003">Cell membrane</keyword>
<evidence type="ECO:0000313" key="18">
    <source>
        <dbReference type="EMBL" id="MDF1610919.1"/>
    </source>
</evidence>
<dbReference type="InterPro" id="IPR050059">
    <property type="entry name" value="ATP_synthase_B_chain"/>
</dbReference>
<evidence type="ECO:0000256" key="5">
    <source>
        <dbReference type="ARBA" id="ARBA00022692"/>
    </source>
</evidence>
<name>A0AAE3NY50_9BACT</name>
<dbReference type="RefSeq" id="WP_321534685.1">
    <property type="nucleotide sequence ID" value="NZ_JARGDL010000002.1"/>
</dbReference>
<dbReference type="InterPro" id="IPR028987">
    <property type="entry name" value="ATP_synth_B-like_membr_sf"/>
</dbReference>
<proteinExistence type="inferred from homology"/>
<evidence type="ECO:0000256" key="3">
    <source>
        <dbReference type="ARBA" id="ARBA00022475"/>
    </source>
</evidence>
<keyword evidence="7 15" id="KW-1133">Transmembrane helix</keyword>
<keyword evidence="4 15" id="KW-0138">CF(0)</keyword>
<feature type="coiled-coil region" evidence="17">
    <location>
        <begin position="54"/>
        <end position="150"/>
    </location>
</feature>
<comment type="subcellular location">
    <subcellularLocation>
        <location evidence="15">Cell membrane</location>
        <topology evidence="15">Single-pass membrane protein</topology>
    </subcellularLocation>
    <subcellularLocation>
        <location evidence="14">Endomembrane system</location>
        <topology evidence="14">Single-pass membrane protein</topology>
    </subcellularLocation>
</comment>
<keyword evidence="2 15" id="KW-0813">Transport</keyword>
<organism evidence="18 19">
    <name type="scientific">Stygiobacter electus</name>
    <dbReference type="NCBI Taxonomy" id="3032292"/>
    <lineage>
        <taxon>Bacteria</taxon>
        <taxon>Pseudomonadati</taxon>
        <taxon>Ignavibacteriota</taxon>
        <taxon>Ignavibacteria</taxon>
        <taxon>Ignavibacteriales</taxon>
        <taxon>Melioribacteraceae</taxon>
        <taxon>Stygiobacter</taxon>
    </lineage>
</organism>
<evidence type="ECO:0000256" key="9">
    <source>
        <dbReference type="ARBA" id="ARBA00023136"/>
    </source>
</evidence>
<evidence type="ECO:0000256" key="12">
    <source>
        <dbReference type="ARBA" id="ARBA00025614"/>
    </source>
</evidence>
<keyword evidence="9 15" id="KW-0472">Membrane</keyword>
<dbReference type="CDD" id="cd06503">
    <property type="entry name" value="ATP-synt_Fo_b"/>
    <property type="match status" value="1"/>
</dbReference>
<dbReference type="PANTHER" id="PTHR33445:SF1">
    <property type="entry name" value="ATP SYNTHASE SUBUNIT B"/>
    <property type="match status" value="1"/>
</dbReference>
<reference evidence="18" key="1">
    <citation type="submission" date="2023-03" db="EMBL/GenBank/DDBJ databases">
        <title>Stygiobacter electus gen. nov., sp. nov., facultatively anaerobic thermotolerant bacterium of the class Ignavibacteria from a well of Yessentuki mineral water deposit.</title>
        <authorList>
            <person name="Podosokorskaya O.A."/>
            <person name="Elcheninov A.G."/>
            <person name="Petrova N.F."/>
            <person name="Zavarzina D.G."/>
            <person name="Kublanov I.V."/>
            <person name="Merkel A.Y."/>
        </authorList>
    </citation>
    <scope>NUCLEOTIDE SEQUENCE</scope>
    <source>
        <strain evidence="18">09-Me</strain>
    </source>
</reference>
<evidence type="ECO:0000256" key="16">
    <source>
        <dbReference type="RuleBase" id="RU003848"/>
    </source>
</evidence>
<dbReference type="Proteomes" id="UP001221302">
    <property type="component" value="Unassembled WGS sequence"/>
</dbReference>
<evidence type="ECO:0000256" key="8">
    <source>
        <dbReference type="ARBA" id="ARBA00023065"/>
    </source>
</evidence>
<evidence type="ECO:0000256" key="2">
    <source>
        <dbReference type="ARBA" id="ARBA00022448"/>
    </source>
</evidence>
<evidence type="ECO:0000256" key="15">
    <source>
        <dbReference type="HAMAP-Rule" id="MF_01398"/>
    </source>
</evidence>
<dbReference type="Pfam" id="PF00430">
    <property type="entry name" value="ATP-synt_B"/>
    <property type="match status" value="1"/>
</dbReference>
<keyword evidence="8 15" id="KW-0406">Ion transport</keyword>
<comment type="function">
    <text evidence="11 15">F(1)F(0) ATP synthase produces ATP from ADP in the presence of a proton or sodium gradient. F-type ATPases consist of two structural domains, F(1) containing the extramembraneous catalytic core and F(0) containing the membrane proton channel, linked together by a central stalk and a peripheral stalk. During catalysis, ATP synthesis in the catalytic domain of F(1) is coupled via a rotary mechanism of the central stalk subunits to proton translocation.</text>
</comment>
<keyword evidence="5 15" id="KW-0812">Transmembrane</keyword>
<dbReference type="GO" id="GO:0046933">
    <property type="term" value="F:proton-transporting ATP synthase activity, rotational mechanism"/>
    <property type="evidence" value="ECO:0007669"/>
    <property type="project" value="UniProtKB-UniRule"/>
</dbReference>
<protein>
    <recommendedName>
        <fullName evidence="15">ATP synthase subunit b</fullName>
    </recommendedName>
    <alternativeName>
        <fullName evidence="15">ATP synthase F(0) sector subunit b</fullName>
    </alternativeName>
    <alternativeName>
        <fullName evidence="15">ATPase subunit I</fullName>
    </alternativeName>
    <alternativeName>
        <fullName evidence="15">F-type ATPase subunit b</fullName>
        <shortName evidence="15">F-ATPase subunit b</shortName>
    </alternativeName>
</protein>
<evidence type="ECO:0000256" key="6">
    <source>
        <dbReference type="ARBA" id="ARBA00022781"/>
    </source>
</evidence>
<comment type="subunit">
    <text evidence="15">F-type ATPases have 2 components, F(1) - the catalytic core - and F(0) - the membrane proton channel. F(1) has five subunits: alpha(3), beta(3), gamma(1), delta(1), epsilon(1). F(0) has three main subunits: a(1), b(2) and c(10-14). The alpha and beta chains form an alternating ring which encloses part of the gamma chain. F(1) is attached to F(0) by a central stalk formed by the gamma and epsilon chains, while a peripheral stalk is formed by the delta and b chains.</text>
</comment>
<keyword evidence="19" id="KW-1185">Reference proteome</keyword>
<sequence length="183" mass="20761">MKTLSYFLILAFSGGEHAGGGSPLDVNPGLILWTVVTFIFLLLILKKLAWKPILKSLNDRENLIKESLEKAEVARKEAEKLIAENKLNMQKSEEEAQKIIEQSRELAEKLKMQILEDSKKTANKMLEDAKAEIERKNAEAFNKLKEQVADIAITAAEKILKENLDKAKQINIVDKYLNEINKN</sequence>
<dbReference type="SUPFAM" id="SSF81573">
    <property type="entry name" value="F1F0 ATP synthase subunit B, membrane domain"/>
    <property type="match status" value="1"/>
</dbReference>
<evidence type="ECO:0000256" key="17">
    <source>
        <dbReference type="SAM" id="Coils"/>
    </source>
</evidence>
<dbReference type="AlphaFoldDB" id="A0AAE3NY50"/>
<dbReference type="InterPro" id="IPR005864">
    <property type="entry name" value="ATP_synth_F0_bsu_bac"/>
</dbReference>
<dbReference type="GO" id="GO:0046961">
    <property type="term" value="F:proton-transporting ATPase activity, rotational mechanism"/>
    <property type="evidence" value="ECO:0007669"/>
    <property type="project" value="TreeGrafter"/>
</dbReference>
<evidence type="ECO:0000256" key="14">
    <source>
        <dbReference type="ARBA" id="ARBA00037847"/>
    </source>
</evidence>
<comment type="similarity">
    <text evidence="1 15 16">Belongs to the ATPase B chain family.</text>
</comment>
<comment type="subunit">
    <text evidence="13">F-type ATPases have 2 components, F(1) - the catalytic core - and F(0) - the membrane proton channel. F(1) has five subunits: alpha(3), beta(3), gamma(1), delta(1), epsilon(1). F(0) has four main subunits: a(1), b(2) and c(10-14). The alpha and beta chains form an alternating ring which encloses part of the gamma chain. F(1) is attached to F(0) by a central stalk formed by the gamma and epsilon chains, while a peripheral stalk is formed by the delta and b chains.</text>
</comment>
<comment type="caution">
    <text evidence="18">The sequence shown here is derived from an EMBL/GenBank/DDBJ whole genome shotgun (WGS) entry which is preliminary data.</text>
</comment>
<dbReference type="GO" id="GO:0012505">
    <property type="term" value="C:endomembrane system"/>
    <property type="evidence" value="ECO:0007669"/>
    <property type="project" value="UniProtKB-SubCell"/>
</dbReference>
<evidence type="ECO:0000313" key="19">
    <source>
        <dbReference type="Proteomes" id="UP001221302"/>
    </source>
</evidence>
<dbReference type="InterPro" id="IPR002146">
    <property type="entry name" value="ATP_synth_b/b'su_bac/chlpt"/>
</dbReference>
<dbReference type="GO" id="GO:0005886">
    <property type="term" value="C:plasma membrane"/>
    <property type="evidence" value="ECO:0007669"/>
    <property type="project" value="UniProtKB-SubCell"/>
</dbReference>
<keyword evidence="17" id="KW-0175">Coiled coil</keyword>
<evidence type="ECO:0000256" key="13">
    <source>
        <dbReference type="ARBA" id="ARBA00026054"/>
    </source>
</evidence>
<evidence type="ECO:0000256" key="1">
    <source>
        <dbReference type="ARBA" id="ARBA00005513"/>
    </source>
</evidence>
<dbReference type="PANTHER" id="PTHR33445">
    <property type="entry name" value="ATP SYNTHASE SUBUNIT B', CHLOROPLASTIC"/>
    <property type="match status" value="1"/>
</dbReference>
<gene>
    <name evidence="15 18" type="primary">atpF</name>
    <name evidence="18" type="ORF">P0M35_02040</name>
</gene>
<evidence type="ECO:0000256" key="7">
    <source>
        <dbReference type="ARBA" id="ARBA00022989"/>
    </source>
</evidence>
<feature type="transmembrane region" description="Helical" evidence="15">
    <location>
        <begin position="28"/>
        <end position="45"/>
    </location>
</feature>
<dbReference type="NCBIfam" id="TIGR01144">
    <property type="entry name" value="ATP_synt_b"/>
    <property type="match status" value="1"/>
</dbReference>
<dbReference type="HAMAP" id="MF_01398">
    <property type="entry name" value="ATP_synth_b_bprime"/>
    <property type="match status" value="1"/>
</dbReference>